<evidence type="ECO:0000256" key="1">
    <source>
        <dbReference type="SAM" id="Phobius"/>
    </source>
</evidence>
<accession>A0A7S3WLX1</accession>
<gene>
    <name evidence="2" type="ORF">EHUX00137_LOCUS25964</name>
</gene>
<feature type="transmembrane region" description="Helical" evidence="1">
    <location>
        <begin position="94"/>
        <end position="114"/>
    </location>
</feature>
<keyword evidence="1" id="KW-0472">Membrane</keyword>
<feature type="transmembrane region" description="Helical" evidence="1">
    <location>
        <begin position="23"/>
        <end position="48"/>
    </location>
</feature>
<feature type="transmembrane region" description="Helical" evidence="1">
    <location>
        <begin position="126"/>
        <end position="147"/>
    </location>
</feature>
<reference evidence="2" key="1">
    <citation type="submission" date="2021-01" db="EMBL/GenBank/DDBJ databases">
        <authorList>
            <person name="Corre E."/>
            <person name="Pelletier E."/>
            <person name="Niang G."/>
            <person name="Scheremetjew M."/>
            <person name="Finn R."/>
            <person name="Kale V."/>
            <person name="Holt S."/>
            <person name="Cochrane G."/>
            <person name="Meng A."/>
            <person name="Brown T."/>
            <person name="Cohen L."/>
        </authorList>
    </citation>
    <scope>NUCLEOTIDE SEQUENCE</scope>
    <source>
        <strain evidence="2">379</strain>
    </source>
</reference>
<organism evidence="2">
    <name type="scientific">Emiliania huxleyi</name>
    <name type="common">Coccolithophore</name>
    <name type="synonym">Pontosphaera huxleyi</name>
    <dbReference type="NCBI Taxonomy" id="2903"/>
    <lineage>
        <taxon>Eukaryota</taxon>
        <taxon>Haptista</taxon>
        <taxon>Haptophyta</taxon>
        <taxon>Prymnesiophyceae</taxon>
        <taxon>Isochrysidales</taxon>
        <taxon>Noelaerhabdaceae</taxon>
        <taxon>Emiliania</taxon>
    </lineage>
</organism>
<keyword evidence="1" id="KW-0812">Transmembrane</keyword>
<keyword evidence="1" id="KW-1133">Transmembrane helix</keyword>
<proteinExistence type="predicted"/>
<dbReference type="AlphaFoldDB" id="A0A7S3WLX1"/>
<dbReference type="EMBL" id="HBIR01033386">
    <property type="protein sequence ID" value="CAE0563409.1"/>
    <property type="molecule type" value="Transcribed_RNA"/>
</dbReference>
<sequence length="170" mass="17196">MSLATVCASSANACVAVFSLPPVAIIAAPVASLWAAALVAAAAVQCRVGGNRLPFRRRGPPSSSDLRRLMRLSDGSQGVLAGAESLSGSVRTALGWNATGLVAVAVLLLALALPDAHATFSTPQRVLLPLSLLLNQALICVALRALAAAAGTTAKVWELDVALLAHSQGV</sequence>
<protein>
    <submittedName>
        <fullName evidence="2">Uncharacterized protein</fullName>
    </submittedName>
</protein>
<name>A0A7S3WLX1_EMIHU</name>
<evidence type="ECO:0000313" key="2">
    <source>
        <dbReference type="EMBL" id="CAE0563409.1"/>
    </source>
</evidence>